<dbReference type="InterPro" id="IPR038228">
    <property type="entry name" value="Syd_sf"/>
</dbReference>
<comment type="caution">
    <text evidence="1">The sequence shown here is derived from an EMBL/GenBank/DDBJ whole genome shotgun (WGS) entry which is preliminary data.</text>
</comment>
<accession>A0ABU6N584</accession>
<dbReference type="Proteomes" id="UP001309448">
    <property type="component" value="Unassembled WGS sequence"/>
</dbReference>
<organism evidence="1 2">
    <name type="scientific">Bacillus paramycoides</name>
    <dbReference type="NCBI Taxonomy" id="2026194"/>
    <lineage>
        <taxon>Bacteria</taxon>
        <taxon>Bacillati</taxon>
        <taxon>Bacillota</taxon>
        <taxon>Bacilli</taxon>
        <taxon>Bacillales</taxon>
        <taxon>Bacillaceae</taxon>
        <taxon>Bacillus</taxon>
        <taxon>Bacillus cereus group</taxon>
    </lineage>
</organism>
<sequence length="52" mass="6166">MKAIMQHYFESSGMLILMNNRTGEIVIEDFETEEYRHLSASLKELLSRLSFR</sequence>
<keyword evidence="2" id="KW-1185">Reference proteome</keyword>
<dbReference type="Gene3D" id="3.40.1580.20">
    <property type="entry name" value="Syd protein"/>
    <property type="match status" value="1"/>
</dbReference>
<gene>
    <name evidence="1" type="ORF">P4U88_22840</name>
</gene>
<dbReference type="RefSeq" id="WP_142331811.1">
    <property type="nucleotide sequence ID" value="NZ_JARMDB010000027.1"/>
</dbReference>
<reference evidence="1 2" key="1">
    <citation type="submission" date="2023-03" db="EMBL/GenBank/DDBJ databases">
        <title>Bacillus Genome Sequencing.</title>
        <authorList>
            <person name="Dunlap C."/>
        </authorList>
    </citation>
    <scope>NUCLEOTIDE SEQUENCE [LARGE SCALE GENOMIC DNA]</scope>
    <source>
        <strain evidence="1 2">B-615</strain>
    </source>
</reference>
<evidence type="ECO:0000313" key="2">
    <source>
        <dbReference type="Proteomes" id="UP001309448"/>
    </source>
</evidence>
<protein>
    <submittedName>
        <fullName evidence="1">SecY-interacting protein Syd</fullName>
    </submittedName>
</protein>
<dbReference type="EMBL" id="JARMDB010000027">
    <property type="protein sequence ID" value="MED1568666.1"/>
    <property type="molecule type" value="Genomic_DNA"/>
</dbReference>
<proteinExistence type="predicted"/>
<name>A0ABU6N584_9BACI</name>
<evidence type="ECO:0000313" key="1">
    <source>
        <dbReference type="EMBL" id="MED1568666.1"/>
    </source>
</evidence>